<organism evidence="2 3">
    <name type="scientific">Stentor coeruleus</name>
    <dbReference type="NCBI Taxonomy" id="5963"/>
    <lineage>
        <taxon>Eukaryota</taxon>
        <taxon>Sar</taxon>
        <taxon>Alveolata</taxon>
        <taxon>Ciliophora</taxon>
        <taxon>Postciliodesmatophora</taxon>
        <taxon>Heterotrichea</taxon>
        <taxon>Heterotrichida</taxon>
        <taxon>Stentoridae</taxon>
        <taxon>Stentor</taxon>
    </lineage>
</organism>
<dbReference type="Proteomes" id="UP000187209">
    <property type="component" value="Unassembled WGS sequence"/>
</dbReference>
<evidence type="ECO:0000313" key="2">
    <source>
        <dbReference type="EMBL" id="OMJ82157.1"/>
    </source>
</evidence>
<dbReference type="InterPro" id="IPR029488">
    <property type="entry name" value="Hmw/CFAP97"/>
</dbReference>
<reference evidence="2 3" key="1">
    <citation type="submission" date="2016-11" db="EMBL/GenBank/DDBJ databases">
        <title>The macronuclear genome of Stentor coeruleus: a giant cell with tiny introns.</title>
        <authorList>
            <person name="Slabodnick M."/>
            <person name="Ruby J.G."/>
            <person name="Reiff S.B."/>
            <person name="Swart E.C."/>
            <person name="Gosai S."/>
            <person name="Prabakaran S."/>
            <person name="Witkowska E."/>
            <person name="Larue G.E."/>
            <person name="Fisher S."/>
            <person name="Freeman R.M."/>
            <person name="Gunawardena J."/>
            <person name="Chu W."/>
            <person name="Stover N.A."/>
            <person name="Gregory B.D."/>
            <person name="Nowacki M."/>
            <person name="Derisi J."/>
            <person name="Roy S.W."/>
            <person name="Marshall W.F."/>
            <person name="Sood P."/>
        </authorList>
    </citation>
    <scope>NUCLEOTIDE SEQUENCE [LARGE SCALE GENOMIC DNA]</scope>
    <source>
        <strain evidence="2">WM001</strain>
    </source>
</reference>
<keyword evidence="3" id="KW-1185">Reference proteome</keyword>
<dbReference type="PANTHER" id="PTHR23035">
    <property type="entry name" value="CILIA- AND FLAGELLA-ASSOCIATED PROTEIN 97-RELATED"/>
    <property type="match status" value="1"/>
</dbReference>
<gene>
    <name evidence="2" type="ORF">SteCoe_17235</name>
</gene>
<comment type="similarity">
    <text evidence="1">Belongs to the CFAP97 family.</text>
</comment>
<dbReference type="OrthoDB" id="287258at2759"/>
<name>A0A1R2BZM9_9CILI</name>
<protein>
    <submittedName>
        <fullName evidence="2">Uncharacterized protein</fullName>
    </submittedName>
</protein>
<dbReference type="InterPro" id="IPR038791">
    <property type="entry name" value="Cfap97/Hemingway"/>
</dbReference>
<dbReference type="Pfam" id="PF13879">
    <property type="entry name" value="Hmw_CFAP97"/>
    <property type="match status" value="1"/>
</dbReference>
<comment type="caution">
    <text evidence="2">The sequence shown here is derived from an EMBL/GenBank/DDBJ whole genome shotgun (WGS) entry which is preliminary data.</text>
</comment>
<dbReference type="EMBL" id="MPUH01000351">
    <property type="protein sequence ID" value="OMJ82157.1"/>
    <property type="molecule type" value="Genomic_DNA"/>
</dbReference>
<evidence type="ECO:0000313" key="3">
    <source>
        <dbReference type="Proteomes" id="UP000187209"/>
    </source>
</evidence>
<evidence type="ECO:0000256" key="1">
    <source>
        <dbReference type="ARBA" id="ARBA00008315"/>
    </source>
</evidence>
<proteinExistence type="inferred from homology"/>
<sequence>MWNSVACNVSYENFLRKKEFQRYKQSLVRISPMINNTTLNKQQNIRIRTKKSRLREENAKEIEHSNQILLKKMLDINNNPSSLNKFKVMPRSMTTGSLNMKNRVDAQNKIMLENKKMLERLQSTHSFYSAEKWESDYEFHKFIKLTHSKSFMKYPKQPNPIFDDKAYYEKFGSMPD</sequence>
<dbReference type="PANTHER" id="PTHR23035:SF2">
    <property type="entry name" value="KIAA1430 HOMOLOGUE"/>
    <property type="match status" value="1"/>
</dbReference>
<dbReference type="AlphaFoldDB" id="A0A1R2BZM9"/>
<accession>A0A1R2BZM9</accession>